<dbReference type="PANTHER" id="PTHR33279">
    <property type="entry name" value="SULFUR CARRIER PROTEIN YEDF-RELATED"/>
    <property type="match status" value="1"/>
</dbReference>
<dbReference type="SUPFAM" id="SSF64307">
    <property type="entry name" value="SirA-like"/>
    <property type="match status" value="1"/>
</dbReference>
<reference evidence="3" key="1">
    <citation type="journal article" date="2014" name="Front. Microbiol.">
        <title>High frequency of phylogenetically diverse reductive dehalogenase-homologous genes in deep subseafloor sedimentary metagenomes.</title>
        <authorList>
            <person name="Kawai M."/>
            <person name="Futagami T."/>
            <person name="Toyoda A."/>
            <person name="Takaki Y."/>
            <person name="Nishi S."/>
            <person name="Hori S."/>
            <person name="Arai W."/>
            <person name="Tsubouchi T."/>
            <person name="Morono Y."/>
            <person name="Uchiyama I."/>
            <person name="Ito T."/>
            <person name="Fujiyama A."/>
            <person name="Inagaki F."/>
            <person name="Takami H."/>
        </authorList>
    </citation>
    <scope>NUCLEOTIDE SEQUENCE</scope>
    <source>
        <strain evidence="3">Expedition CK06-06</strain>
    </source>
</reference>
<dbReference type="PANTHER" id="PTHR33279:SF6">
    <property type="entry name" value="SULFUR CARRIER PROTEIN YEDF-RELATED"/>
    <property type="match status" value="1"/>
</dbReference>
<protein>
    <recommendedName>
        <fullName evidence="2">UPF0033 domain-containing protein</fullName>
    </recommendedName>
</protein>
<dbReference type="Pfam" id="PF01206">
    <property type="entry name" value="TusA"/>
    <property type="match status" value="1"/>
</dbReference>
<accession>X1T1T7</accession>
<dbReference type="AlphaFoldDB" id="X1T1T7"/>
<comment type="caution">
    <text evidence="3">The sequence shown here is derived from an EMBL/GenBank/DDBJ whole genome shotgun (WGS) entry which is preliminary data.</text>
</comment>
<sequence>MGEPMKKENKNKGLKTFLSTDAVGLYCPMPIVKLKLGLEETNTDETVELLSDDPGVEEDLVQWCYATGNTLLSIDKDGDIFIANIKKTGR</sequence>
<evidence type="ECO:0000256" key="1">
    <source>
        <dbReference type="ARBA" id="ARBA00008984"/>
    </source>
</evidence>
<dbReference type="InterPro" id="IPR036868">
    <property type="entry name" value="TusA-like_sf"/>
</dbReference>
<dbReference type="CDD" id="cd00291">
    <property type="entry name" value="SirA_YedF_YeeD"/>
    <property type="match status" value="1"/>
</dbReference>
<comment type="similarity">
    <text evidence="1">Belongs to the sulfur carrier protein TusA family.</text>
</comment>
<dbReference type="Gene3D" id="3.30.110.40">
    <property type="entry name" value="TusA-like domain"/>
    <property type="match status" value="1"/>
</dbReference>
<dbReference type="InterPro" id="IPR001455">
    <property type="entry name" value="TusA-like"/>
</dbReference>
<name>X1T1T7_9ZZZZ</name>
<evidence type="ECO:0000259" key="2">
    <source>
        <dbReference type="Pfam" id="PF01206"/>
    </source>
</evidence>
<gene>
    <name evidence="3" type="ORF">S12H4_37418</name>
</gene>
<proteinExistence type="inferred from homology"/>
<dbReference type="EMBL" id="BARW01022415">
    <property type="protein sequence ID" value="GAI99168.1"/>
    <property type="molecule type" value="Genomic_DNA"/>
</dbReference>
<organism evidence="3">
    <name type="scientific">marine sediment metagenome</name>
    <dbReference type="NCBI Taxonomy" id="412755"/>
    <lineage>
        <taxon>unclassified sequences</taxon>
        <taxon>metagenomes</taxon>
        <taxon>ecological metagenomes</taxon>
    </lineage>
</organism>
<evidence type="ECO:0000313" key="3">
    <source>
        <dbReference type="EMBL" id="GAI99168.1"/>
    </source>
</evidence>
<feature type="domain" description="UPF0033" evidence="2">
    <location>
        <begin position="21"/>
        <end position="87"/>
    </location>
</feature>